<evidence type="ECO:0008006" key="4">
    <source>
        <dbReference type="Google" id="ProtNLM"/>
    </source>
</evidence>
<keyword evidence="3" id="KW-1185">Reference proteome</keyword>
<evidence type="ECO:0000313" key="3">
    <source>
        <dbReference type="Proteomes" id="UP000664417"/>
    </source>
</evidence>
<name>A0A8J7Q5L8_9BACT</name>
<dbReference type="SUPFAM" id="SSF52980">
    <property type="entry name" value="Restriction endonuclease-like"/>
    <property type="match status" value="1"/>
</dbReference>
<keyword evidence="1" id="KW-0812">Transmembrane</keyword>
<keyword evidence="1" id="KW-0472">Membrane</keyword>
<sequence>MTESVTSVLWRAWLACAEWLAADPLRPLFVAAVLMLAVFFATRFFTARWRRWTGFWLNRRGSRAERAALRLLKKAGYDLVDDEPRLVYHLLIDGERQAFSITPDYVVRRDGCDYIVEVKRKDKAGTIRNGQVRRQVVEYALASQQPCLLVDMNAREITEVALARH</sequence>
<reference evidence="2" key="1">
    <citation type="submission" date="2021-03" db="EMBL/GenBank/DDBJ databases">
        <authorList>
            <person name="Wang G."/>
        </authorList>
    </citation>
    <scope>NUCLEOTIDE SEQUENCE</scope>
    <source>
        <strain evidence="2">KCTC 12899</strain>
    </source>
</reference>
<dbReference type="EMBL" id="JAFREP010000005">
    <property type="protein sequence ID" value="MBO1318406.1"/>
    <property type="molecule type" value="Genomic_DNA"/>
</dbReference>
<evidence type="ECO:0000313" key="2">
    <source>
        <dbReference type="EMBL" id="MBO1318406.1"/>
    </source>
</evidence>
<organism evidence="2 3">
    <name type="scientific">Acanthopleuribacter pedis</name>
    <dbReference type="NCBI Taxonomy" id="442870"/>
    <lineage>
        <taxon>Bacteria</taxon>
        <taxon>Pseudomonadati</taxon>
        <taxon>Acidobacteriota</taxon>
        <taxon>Holophagae</taxon>
        <taxon>Acanthopleuribacterales</taxon>
        <taxon>Acanthopleuribacteraceae</taxon>
        <taxon>Acanthopleuribacter</taxon>
    </lineage>
</organism>
<proteinExistence type="predicted"/>
<accession>A0A8J7Q5L8</accession>
<feature type="transmembrane region" description="Helical" evidence="1">
    <location>
        <begin position="28"/>
        <end position="46"/>
    </location>
</feature>
<dbReference type="RefSeq" id="WP_207858158.1">
    <property type="nucleotide sequence ID" value="NZ_JAFREP010000005.1"/>
</dbReference>
<gene>
    <name evidence="2" type="ORF">J3U88_08060</name>
</gene>
<evidence type="ECO:0000256" key="1">
    <source>
        <dbReference type="SAM" id="Phobius"/>
    </source>
</evidence>
<keyword evidence="1" id="KW-1133">Transmembrane helix</keyword>
<comment type="caution">
    <text evidence="2">The sequence shown here is derived from an EMBL/GenBank/DDBJ whole genome shotgun (WGS) entry which is preliminary data.</text>
</comment>
<dbReference type="AlphaFoldDB" id="A0A8J7Q5L8"/>
<dbReference type="InterPro" id="IPR011335">
    <property type="entry name" value="Restrct_endonuc-II-like"/>
</dbReference>
<protein>
    <recommendedName>
        <fullName evidence="4">Restriction endonuclease</fullName>
    </recommendedName>
</protein>
<dbReference type="Proteomes" id="UP000664417">
    <property type="component" value="Unassembled WGS sequence"/>
</dbReference>